<keyword evidence="2" id="KW-1185">Reference proteome</keyword>
<dbReference type="KEGG" id="vg:26623421"/>
<evidence type="ECO:0000313" key="2">
    <source>
        <dbReference type="Proteomes" id="UP000031727"/>
    </source>
</evidence>
<evidence type="ECO:0000313" key="1">
    <source>
        <dbReference type="EMBL" id="AJD82778.1"/>
    </source>
</evidence>
<dbReference type="GeneID" id="26623421"/>
<dbReference type="RefSeq" id="YP_009196197.1">
    <property type="nucleotide sequence ID" value="NC_028768.1"/>
</dbReference>
<dbReference type="EMBL" id="KP202969">
    <property type="protein sequence ID" value="AJD82778.1"/>
    <property type="molecule type" value="Genomic_DNA"/>
</dbReference>
<name>A0A0B5A1L5_9CAUD</name>
<proteinExistence type="predicted"/>
<gene>
    <name evidence="1" type="ORF">JWX_00012</name>
</gene>
<reference evidence="1 2" key="1">
    <citation type="submission" date="2014-11" db="EMBL/GenBank/DDBJ databases">
        <title>Characterization and genome comparisons of three Achromobacter phages of the Siphoviridae family.</title>
        <authorList>
            <person name="Dreiseikelmann B."/>
            <person name="Bunk B."/>
            <person name="Rohde M."/>
            <person name="Wittmann J."/>
        </authorList>
    </citation>
    <scope>NUCLEOTIDE SEQUENCE [LARGE SCALE GENOMIC DNA]</scope>
</reference>
<sequence>MPDMIWPGTNPENLDLLKKQDAVDTANGNYPGGPVFSGGALSFDKIKGVAAPDQLPKATATTEGIVKPGTGLEVVTPGTIQAASGG</sequence>
<dbReference type="Proteomes" id="UP000031727">
    <property type="component" value="Segment"/>
</dbReference>
<accession>A0A0B5A1L5</accession>
<protein>
    <submittedName>
        <fullName evidence="1">Uncharacterized protein</fullName>
    </submittedName>
</protein>
<organism evidence="1 2">
    <name type="scientific">Achromobacter phage JWX</name>
    <dbReference type="NCBI Taxonomy" id="1589746"/>
    <lineage>
        <taxon>Viruses</taxon>
        <taxon>Duplodnaviria</taxon>
        <taxon>Heunggongvirae</taxon>
        <taxon>Uroviricota</taxon>
        <taxon>Caudoviricetes</taxon>
        <taxon>Steinhofvirus</taxon>
        <taxon>Steinhofvirus JWX</taxon>
    </lineage>
</organism>
<dbReference type="OrthoDB" id="35490at10239"/>